<dbReference type="Pfam" id="PF04809">
    <property type="entry name" value="HupH_C"/>
    <property type="match status" value="1"/>
</dbReference>
<reference evidence="3 4" key="1">
    <citation type="submission" date="2019-07" db="EMBL/GenBank/DDBJ databases">
        <title>The pathways for chlorine oxyanion respiration interact through the shared metabolite chlorate.</title>
        <authorList>
            <person name="Barnum T.P."/>
            <person name="Cheng Y."/>
            <person name="Hill K.A."/>
            <person name="Lucas L.N."/>
            <person name="Carlson H.K."/>
            <person name="Coates J.D."/>
        </authorList>
    </citation>
    <scope>NUCLEOTIDE SEQUENCE [LARGE SCALE GENOMIC DNA]</scope>
    <source>
        <strain evidence="3 4">BK-1</strain>
    </source>
</reference>
<evidence type="ECO:0000313" key="3">
    <source>
        <dbReference type="EMBL" id="TVO70558.1"/>
    </source>
</evidence>
<proteinExistence type="inferred from homology"/>
<sequence length="131" mass="14539">MSHNTLPLLNEVSHALKRLVRTGESTIIDLRAIPFGPGDEARLINLLGKGEVQATLDTLGKTTVTETRFAGVWLVDHYNSEDERIAFQIEIIDIPELLRAQTEDMYESLDLLGEVVEVEKQKLNGGSPAIQ</sequence>
<evidence type="ECO:0000256" key="1">
    <source>
        <dbReference type="ARBA" id="ARBA00010832"/>
    </source>
</evidence>
<dbReference type="Proteomes" id="UP000316649">
    <property type="component" value="Unassembled WGS sequence"/>
</dbReference>
<comment type="caution">
    <text evidence="3">The sequence shown here is derived from an EMBL/GenBank/DDBJ whole genome shotgun (WGS) entry which is preliminary data.</text>
</comment>
<feature type="domain" description="HupH hydrogenase expression protein C-terminal" evidence="2">
    <location>
        <begin position="4"/>
        <end position="117"/>
    </location>
</feature>
<keyword evidence="4" id="KW-1185">Reference proteome</keyword>
<dbReference type="EMBL" id="VMNH01000024">
    <property type="protein sequence ID" value="TVO70558.1"/>
    <property type="molecule type" value="Genomic_DNA"/>
</dbReference>
<gene>
    <name evidence="3" type="ORF">FHP88_16250</name>
</gene>
<dbReference type="InterPro" id="IPR038527">
    <property type="entry name" value="HupH_C_sf"/>
</dbReference>
<dbReference type="AlphaFoldDB" id="A0A557RZK2"/>
<protein>
    <submittedName>
        <fullName evidence="3">Hydrogenase expression/formation protein</fullName>
    </submittedName>
</protein>
<accession>A0A557RZK2</accession>
<dbReference type="OrthoDB" id="8234923at2"/>
<evidence type="ECO:0000259" key="2">
    <source>
        <dbReference type="Pfam" id="PF04809"/>
    </source>
</evidence>
<dbReference type="InterPro" id="IPR006894">
    <property type="entry name" value="HupH_Hydgase_express_prot_C"/>
</dbReference>
<dbReference type="Gene3D" id="3.30.1370.140">
    <property type="entry name" value="HupH hydrogenase expression protein, C-terminal domain"/>
    <property type="match status" value="1"/>
</dbReference>
<organism evidence="3 4">
    <name type="scientific">Sedimenticola selenatireducens</name>
    <dbReference type="NCBI Taxonomy" id="191960"/>
    <lineage>
        <taxon>Bacteria</taxon>
        <taxon>Pseudomonadati</taxon>
        <taxon>Pseudomonadota</taxon>
        <taxon>Gammaproteobacteria</taxon>
        <taxon>Chromatiales</taxon>
        <taxon>Sedimenticolaceae</taxon>
        <taxon>Sedimenticola</taxon>
    </lineage>
</organism>
<evidence type="ECO:0000313" key="4">
    <source>
        <dbReference type="Proteomes" id="UP000316649"/>
    </source>
</evidence>
<name>A0A557RZK2_9GAMM</name>
<comment type="similarity">
    <text evidence="1">Belongs to the HupH/HyaF family.</text>
</comment>